<reference evidence="1" key="1">
    <citation type="journal article" date="2012" name="Nature">
        <title>The tomato genome sequence provides insights into fleshy fruit evolution.</title>
        <authorList>
            <consortium name="Tomato Genome Consortium"/>
        </authorList>
    </citation>
    <scope>NUCLEOTIDE SEQUENCE [LARGE SCALE GENOMIC DNA]</scope>
    <source>
        <strain evidence="1">cv. Heinz 1706</strain>
    </source>
</reference>
<organism evidence="1">
    <name type="scientific">Solanum lycopersicum</name>
    <name type="common">Tomato</name>
    <name type="synonym">Lycopersicon esculentum</name>
    <dbReference type="NCBI Taxonomy" id="4081"/>
    <lineage>
        <taxon>Eukaryota</taxon>
        <taxon>Viridiplantae</taxon>
        <taxon>Streptophyta</taxon>
        <taxon>Embryophyta</taxon>
        <taxon>Tracheophyta</taxon>
        <taxon>Spermatophyta</taxon>
        <taxon>Magnoliopsida</taxon>
        <taxon>eudicotyledons</taxon>
        <taxon>Gunneridae</taxon>
        <taxon>Pentapetalae</taxon>
        <taxon>asterids</taxon>
        <taxon>lamiids</taxon>
        <taxon>Solanales</taxon>
        <taxon>Solanaceae</taxon>
        <taxon>Solanoideae</taxon>
        <taxon>Solaneae</taxon>
        <taxon>Solanum</taxon>
        <taxon>Solanum subgen. Lycopersicon</taxon>
    </lineage>
</organism>
<dbReference type="AlphaFoldDB" id="A0A3Q7GIB0"/>
<evidence type="ECO:0000313" key="1">
    <source>
        <dbReference type="EnsemblPlants" id="Solyc05g018407.1.1"/>
    </source>
</evidence>
<dbReference type="EnsemblPlants" id="Solyc05g018407.1.1">
    <property type="protein sequence ID" value="Solyc05g018407.1.1"/>
    <property type="gene ID" value="Solyc05g018407.1"/>
</dbReference>
<proteinExistence type="predicted"/>
<dbReference type="OMA" id="INTEMDQ"/>
<reference evidence="1" key="2">
    <citation type="submission" date="2019-01" db="UniProtKB">
        <authorList>
            <consortium name="EnsemblPlants"/>
        </authorList>
    </citation>
    <scope>IDENTIFICATION</scope>
    <source>
        <strain evidence="1">cv. Heinz 1706</strain>
    </source>
</reference>
<evidence type="ECO:0008006" key="3">
    <source>
        <dbReference type="Google" id="ProtNLM"/>
    </source>
</evidence>
<name>A0A3Q7GIB0_SOLLC</name>
<accession>A0A3Q7GIB0</accession>
<evidence type="ECO:0000313" key="2">
    <source>
        <dbReference type="Proteomes" id="UP000004994"/>
    </source>
</evidence>
<sequence length="233" mass="26850">MRPRRLELHLFSGDNPYGWLNRAERYFHFNAIDDKDKLEATVVCLEGRAPNWFQWWETRTPIGTWDSGNLYEVLLGLQQTGSVAQYREDFELLSAPLKDANDEVLMEIFINGLREEIKAELFPSTWSNNTFHSARTTVTTIPRHFQEQKQGENVQPRAEISARRGGAFKRLSDAWYQNKLRKGLCFRCDENMALITGAIQNNSMFLLIAAAENDEDGGIEVTLDEIINTEMDQ</sequence>
<dbReference type="Gramene" id="Solyc05g018407.1.1">
    <property type="protein sequence ID" value="Solyc05g018407.1.1"/>
    <property type="gene ID" value="Solyc05g018407.1"/>
</dbReference>
<protein>
    <recommendedName>
        <fullName evidence="3">Retrotransposon gag domain-containing protein</fullName>
    </recommendedName>
</protein>
<dbReference type="InParanoid" id="A0A3Q7GIB0"/>
<dbReference type="Proteomes" id="UP000004994">
    <property type="component" value="Chromosome 5"/>
</dbReference>
<keyword evidence="2" id="KW-1185">Reference proteome</keyword>